<accession>A0A8S5S1M9</accession>
<sequence>MTEKQVRKIKHNLCVNCGDRICCHGMESCKDANEYITKGSEAK</sequence>
<reference evidence="1" key="1">
    <citation type="journal article" date="2021" name="Proc. Natl. Acad. Sci. U.S.A.">
        <title>A Catalog of Tens of Thousands of Viruses from Human Metagenomes Reveals Hidden Associations with Chronic Diseases.</title>
        <authorList>
            <person name="Tisza M.J."/>
            <person name="Buck C.B."/>
        </authorList>
    </citation>
    <scope>NUCLEOTIDE SEQUENCE</scope>
    <source>
        <strain evidence="1">CtCIv11</strain>
    </source>
</reference>
<protein>
    <submittedName>
        <fullName evidence="1">Reverse gyrase zinc finger</fullName>
    </submittedName>
</protein>
<dbReference type="EMBL" id="BK032513">
    <property type="protein sequence ID" value="DAF44894.1"/>
    <property type="molecule type" value="Genomic_DNA"/>
</dbReference>
<name>A0A8S5S1M9_9CAUD</name>
<organism evidence="1">
    <name type="scientific">Siphoviridae sp. ctCIv11</name>
    <dbReference type="NCBI Taxonomy" id="2827806"/>
    <lineage>
        <taxon>Viruses</taxon>
        <taxon>Duplodnaviria</taxon>
        <taxon>Heunggongvirae</taxon>
        <taxon>Uroviricota</taxon>
        <taxon>Caudoviricetes</taxon>
    </lineage>
</organism>
<evidence type="ECO:0000313" key="1">
    <source>
        <dbReference type="EMBL" id="DAF44894.1"/>
    </source>
</evidence>
<proteinExistence type="predicted"/>